<evidence type="ECO:0000256" key="1">
    <source>
        <dbReference type="SAM" id="MobiDB-lite"/>
    </source>
</evidence>
<evidence type="ECO:0000313" key="4">
    <source>
        <dbReference type="Proteomes" id="UP000077266"/>
    </source>
</evidence>
<accession>A0A165H043</accession>
<name>A0A165H043_EXIGL</name>
<protein>
    <recommendedName>
        <fullName evidence="2">tRNA ligase kinase domain-containing protein</fullName>
    </recommendedName>
</protein>
<dbReference type="GO" id="GO:0005524">
    <property type="term" value="F:ATP binding"/>
    <property type="evidence" value="ECO:0007669"/>
    <property type="project" value="InterPro"/>
</dbReference>
<organism evidence="3 4">
    <name type="scientific">Exidia glandulosa HHB12029</name>
    <dbReference type="NCBI Taxonomy" id="1314781"/>
    <lineage>
        <taxon>Eukaryota</taxon>
        <taxon>Fungi</taxon>
        <taxon>Dikarya</taxon>
        <taxon>Basidiomycota</taxon>
        <taxon>Agaricomycotina</taxon>
        <taxon>Agaricomycetes</taxon>
        <taxon>Auriculariales</taxon>
        <taxon>Exidiaceae</taxon>
        <taxon>Exidia</taxon>
    </lineage>
</organism>
<evidence type="ECO:0000313" key="3">
    <source>
        <dbReference type="EMBL" id="KZV91254.1"/>
    </source>
</evidence>
<dbReference type="GO" id="GO:0005634">
    <property type="term" value="C:nucleus"/>
    <property type="evidence" value="ECO:0007669"/>
    <property type="project" value="TreeGrafter"/>
</dbReference>
<dbReference type="GO" id="GO:0016740">
    <property type="term" value="F:transferase activity"/>
    <property type="evidence" value="ECO:0007669"/>
    <property type="project" value="InterPro"/>
</dbReference>
<dbReference type="InParanoid" id="A0A165H043"/>
<dbReference type="InterPro" id="IPR002745">
    <property type="entry name" value="Ptrans_KptA/Tpt1"/>
</dbReference>
<dbReference type="InterPro" id="IPR015966">
    <property type="entry name" value="tRNA_lig_kin_fungi"/>
</dbReference>
<feature type="domain" description="tRNA ligase kinase" evidence="2">
    <location>
        <begin position="374"/>
        <end position="511"/>
    </location>
</feature>
<dbReference type="SUPFAM" id="SSF52540">
    <property type="entry name" value="P-loop containing nucleoside triphosphate hydrolases"/>
    <property type="match status" value="1"/>
</dbReference>
<dbReference type="GO" id="GO:0006388">
    <property type="term" value="P:tRNA splicing, via endonucleolytic cleavage and ligation"/>
    <property type="evidence" value="ECO:0007669"/>
    <property type="project" value="InterPro"/>
</dbReference>
<dbReference type="PANTHER" id="PTHR32004:SF1">
    <property type="entry name" value="TRNA LIGASE"/>
    <property type="match status" value="1"/>
</dbReference>
<dbReference type="InterPro" id="IPR027417">
    <property type="entry name" value="P-loop_NTPase"/>
</dbReference>
<dbReference type="AlphaFoldDB" id="A0A165H043"/>
<dbReference type="EMBL" id="KV426031">
    <property type="protein sequence ID" value="KZV91254.1"/>
    <property type="molecule type" value="Genomic_DNA"/>
</dbReference>
<dbReference type="Pfam" id="PF01885">
    <property type="entry name" value="PTS_2-RNA"/>
    <property type="match status" value="1"/>
</dbReference>
<sequence>MPSLSHNFAKELLLLLRHNAVLHRLTPTPNGFVAIADILALRCFSYARELSIRELVSSRPDCFELDERPDPGSDGEVKLWIRATFGHTISSIDVNLVEISEAAHVRAPLYHVSSDEWLTIQRRGGIFPTRRRDLIQFECTSGDNDDKSTRTSVTLQLHLGAALRGGLRFYYSGHGLLFTRGTSKGLVPIHFLSPLVHATNARRQHMAPAQPRSDPPPASTARRNASQQTRAWLDAYLTNLSLQQLLASPAPQALLLQQQSNALHERAHQFALIQEFLDTMPDGEAAGAASTPKPCEVSSSSHCLDPPTTERVPCIDVHNSSLSPWAAVFHPRTAYSESPVPDYEPRWKYDPSSLPQNDKSTSEITNPKAETKWIIVPIAPPGCGKTNLCKALSQLFGFAHVRSSQAQARTASAFIDSVVQHLSKTDVVIADRSNHLRTHRAALRSASGRLDVPVKLLALQWDLRERECSYVQKVCAERIKFSKRDHHWFSGGQGQSLDSILWKFLRQAQPLVNGEVDACINLSVDDDLEAALHWVIREGLEKYLAQPSPRDHDVLAAIANCA</sequence>
<dbReference type="Gene3D" id="3.40.50.300">
    <property type="entry name" value="P-loop containing nucleotide triphosphate hydrolases"/>
    <property type="match status" value="1"/>
</dbReference>
<dbReference type="OrthoDB" id="276239at2759"/>
<dbReference type="STRING" id="1314781.A0A165H043"/>
<dbReference type="PANTHER" id="PTHR32004">
    <property type="entry name" value="TRNA LIGASE"/>
    <property type="match status" value="1"/>
</dbReference>
<proteinExistence type="predicted"/>
<dbReference type="SUPFAM" id="SSF56399">
    <property type="entry name" value="ADP-ribosylation"/>
    <property type="match status" value="1"/>
</dbReference>
<feature type="region of interest" description="Disordered" evidence="1">
    <location>
        <begin position="283"/>
        <end position="305"/>
    </location>
</feature>
<dbReference type="GO" id="GO:0003972">
    <property type="term" value="F:RNA ligase (ATP) activity"/>
    <property type="evidence" value="ECO:0007669"/>
    <property type="project" value="InterPro"/>
</dbReference>
<gene>
    <name evidence="3" type="ORF">EXIGLDRAFT_837218</name>
</gene>
<dbReference type="Pfam" id="PF08303">
    <property type="entry name" value="tRNA_lig_kinase"/>
    <property type="match status" value="1"/>
</dbReference>
<keyword evidence="4" id="KW-1185">Reference proteome</keyword>
<evidence type="ECO:0000259" key="2">
    <source>
        <dbReference type="Pfam" id="PF08303"/>
    </source>
</evidence>
<feature type="region of interest" description="Disordered" evidence="1">
    <location>
        <begin position="204"/>
        <end position="226"/>
    </location>
</feature>
<dbReference type="Proteomes" id="UP000077266">
    <property type="component" value="Unassembled WGS sequence"/>
</dbReference>
<reference evidence="3 4" key="1">
    <citation type="journal article" date="2016" name="Mol. Biol. Evol.">
        <title>Comparative Genomics of Early-Diverging Mushroom-Forming Fungi Provides Insights into the Origins of Lignocellulose Decay Capabilities.</title>
        <authorList>
            <person name="Nagy L.G."/>
            <person name="Riley R."/>
            <person name="Tritt A."/>
            <person name="Adam C."/>
            <person name="Daum C."/>
            <person name="Floudas D."/>
            <person name="Sun H."/>
            <person name="Yadav J.S."/>
            <person name="Pangilinan J."/>
            <person name="Larsson K.H."/>
            <person name="Matsuura K."/>
            <person name="Barry K."/>
            <person name="Labutti K."/>
            <person name="Kuo R."/>
            <person name="Ohm R.A."/>
            <person name="Bhattacharya S.S."/>
            <person name="Shirouzu T."/>
            <person name="Yoshinaga Y."/>
            <person name="Martin F.M."/>
            <person name="Grigoriev I.V."/>
            <person name="Hibbett D.S."/>
        </authorList>
    </citation>
    <scope>NUCLEOTIDE SEQUENCE [LARGE SCALE GENOMIC DNA]</scope>
    <source>
        <strain evidence="3 4">HHB12029</strain>
    </source>
</reference>